<dbReference type="InterPro" id="IPR008983">
    <property type="entry name" value="Tumour_necrosis_fac-like_dom"/>
</dbReference>
<comment type="caution">
    <text evidence="2">The sequence shown here is derived from an EMBL/GenBank/DDBJ whole genome shotgun (WGS) entry which is preliminary data.</text>
</comment>
<dbReference type="SUPFAM" id="SSF49842">
    <property type="entry name" value="TNF-like"/>
    <property type="match status" value="1"/>
</dbReference>
<evidence type="ECO:0000256" key="1">
    <source>
        <dbReference type="SAM" id="SignalP"/>
    </source>
</evidence>
<evidence type="ECO:0000313" key="2">
    <source>
        <dbReference type="EMBL" id="REC71515.1"/>
    </source>
</evidence>
<dbReference type="AlphaFoldDB" id="A0A3D9D0J0"/>
<proteinExistence type="predicted"/>
<dbReference type="Gene3D" id="2.60.120.40">
    <property type="match status" value="1"/>
</dbReference>
<dbReference type="Proteomes" id="UP000257030">
    <property type="component" value="Unassembled WGS sequence"/>
</dbReference>
<name>A0A3D9D0J0_9FLAO</name>
<gene>
    <name evidence="2" type="ORF">DRF60_20585</name>
</gene>
<evidence type="ECO:0008006" key="4">
    <source>
        <dbReference type="Google" id="ProtNLM"/>
    </source>
</evidence>
<evidence type="ECO:0000313" key="3">
    <source>
        <dbReference type="Proteomes" id="UP000257030"/>
    </source>
</evidence>
<feature type="chain" id="PRO_5017655766" description="C1q domain-containing protein" evidence="1">
    <location>
        <begin position="20"/>
        <end position="329"/>
    </location>
</feature>
<keyword evidence="1" id="KW-0732">Signal</keyword>
<dbReference type="OrthoDB" id="1488700at2"/>
<organism evidence="2 3">
    <name type="scientific">Chryseobacterium elymi</name>
    <dbReference type="NCBI Taxonomy" id="395936"/>
    <lineage>
        <taxon>Bacteria</taxon>
        <taxon>Pseudomonadati</taxon>
        <taxon>Bacteroidota</taxon>
        <taxon>Flavobacteriia</taxon>
        <taxon>Flavobacteriales</taxon>
        <taxon>Weeksellaceae</taxon>
        <taxon>Chryseobacterium group</taxon>
        <taxon>Chryseobacterium</taxon>
    </lineage>
</organism>
<accession>A0A3D9D0J0</accession>
<sequence length="329" mass="34379">MKKNILVLIAFLISAVTYSQVGINTENPQGIFHIDGQKDNPNIGVPATAQQLNDFVVTPTGNVGVGSISPSEKLEVKGNISLSSNGSASSSIKFYENNNNGNNKIIVKSPETFSTDRTITLPSNPPVNGYVLTTDGLGNTSWGAVNPSSSTLASIALKGSGPTVSVTNGNVAGSSVNQRFFQSFDTVVTDPNSAFNLSTGTYTAPQAGNYLITAYIVPNSSPTRNTSADFFYPINLEVRKNAPSGNPNGGITIMDSSIIRWATKSQSVLRFSIPVSGMVSLSAGDTLNLVVYLNGINAAASDTSGTSFPANITYAVVADFKALFSVTAL</sequence>
<keyword evidence="3" id="KW-1185">Reference proteome</keyword>
<dbReference type="EMBL" id="QNUH01000045">
    <property type="protein sequence ID" value="REC71515.1"/>
    <property type="molecule type" value="Genomic_DNA"/>
</dbReference>
<protein>
    <recommendedName>
        <fullName evidence="4">C1q domain-containing protein</fullName>
    </recommendedName>
</protein>
<reference evidence="2 3" key="1">
    <citation type="journal article" date="2010" name="Syst. Appl. Microbiol.">
        <title>Four new species of Chryseobacterium from the rhizosphere of coastal sand dune plants, Chryseobacterium elymi sp. nov., Chryseobacterium hagamense sp. nov., Chryseobacterium lathyri sp. nov. and Chryseobacterium rhizosphaerae sp. nov.</title>
        <authorList>
            <person name="Cho S.H."/>
            <person name="Lee K.S."/>
            <person name="Shin D.S."/>
            <person name="Han J.H."/>
            <person name="Park K.S."/>
            <person name="Lee C.H."/>
            <person name="Park K.H."/>
            <person name="Kim S.B."/>
        </authorList>
    </citation>
    <scope>NUCLEOTIDE SEQUENCE [LARGE SCALE GENOMIC DNA]</scope>
    <source>
        <strain evidence="2 3">KCTC 22547</strain>
    </source>
</reference>
<feature type="signal peptide" evidence="1">
    <location>
        <begin position="1"/>
        <end position="19"/>
    </location>
</feature>
<dbReference type="RefSeq" id="WP_116015214.1">
    <property type="nucleotide sequence ID" value="NZ_QNUH01000045.1"/>
</dbReference>